<dbReference type="PROSITE" id="PS51257">
    <property type="entry name" value="PROKAR_LIPOPROTEIN"/>
    <property type="match status" value="1"/>
</dbReference>
<organism evidence="6 7">
    <name type="scientific">Antrihabitans stalagmiti</name>
    <dbReference type="NCBI Taxonomy" id="2799499"/>
    <lineage>
        <taxon>Bacteria</taxon>
        <taxon>Bacillati</taxon>
        <taxon>Actinomycetota</taxon>
        <taxon>Actinomycetes</taxon>
        <taxon>Mycobacteriales</taxon>
        <taxon>Nocardiaceae</taxon>
        <taxon>Antrihabitans</taxon>
    </lineage>
</organism>
<feature type="signal peptide" evidence="4">
    <location>
        <begin position="1"/>
        <end position="21"/>
    </location>
</feature>
<dbReference type="Pfam" id="PF13458">
    <property type="entry name" value="Peripla_BP_6"/>
    <property type="match status" value="1"/>
</dbReference>
<feature type="domain" description="Leucine-binding protein" evidence="5">
    <location>
        <begin position="87"/>
        <end position="397"/>
    </location>
</feature>
<dbReference type="InterPro" id="IPR028082">
    <property type="entry name" value="Peripla_BP_I"/>
</dbReference>
<dbReference type="InterPro" id="IPR028081">
    <property type="entry name" value="Leu-bd"/>
</dbReference>
<evidence type="ECO:0000313" key="7">
    <source>
        <dbReference type="Proteomes" id="UP000655868"/>
    </source>
</evidence>
<evidence type="ECO:0000256" key="4">
    <source>
        <dbReference type="SAM" id="SignalP"/>
    </source>
</evidence>
<evidence type="ECO:0000313" key="6">
    <source>
        <dbReference type="EMBL" id="MBJ8341605.1"/>
    </source>
</evidence>
<feature type="compositionally biased region" description="Low complexity" evidence="3">
    <location>
        <begin position="23"/>
        <end position="46"/>
    </location>
</feature>
<evidence type="ECO:0000256" key="2">
    <source>
        <dbReference type="ARBA" id="ARBA00022729"/>
    </source>
</evidence>
<dbReference type="PANTHER" id="PTHR47151:SF2">
    <property type="entry name" value="AMINO ACID BINDING PROTEIN"/>
    <property type="match status" value="1"/>
</dbReference>
<dbReference type="SUPFAM" id="SSF53822">
    <property type="entry name" value="Periplasmic binding protein-like I"/>
    <property type="match status" value="1"/>
</dbReference>
<comment type="caution">
    <text evidence="6">The sequence shown here is derived from an EMBL/GenBank/DDBJ whole genome shotgun (WGS) entry which is preliminary data.</text>
</comment>
<accession>A0A934NUN3</accession>
<evidence type="ECO:0000256" key="3">
    <source>
        <dbReference type="SAM" id="MobiDB-lite"/>
    </source>
</evidence>
<dbReference type="Proteomes" id="UP000655868">
    <property type="component" value="Unassembled WGS sequence"/>
</dbReference>
<evidence type="ECO:0000256" key="1">
    <source>
        <dbReference type="ARBA" id="ARBA00010062"/>
    </source>
</evidence>
<comment type="similarity">
    <text evidence="1">Belongs to the leucine-binding protein family.</text>
</comment>
<evidence type="ECO:0000259" key="5">
    <source>
        <dbReference type="Pfam" id="PF13458"/>
    </source>
</evidence>
<feature type="region of interest" description="Disordered" evidence="3">
    <location>
        <begin position="23"/>
        <end position="76"/>
    </location>
</feature>
<dbReference type="EMBL" id="JAEMNV010000008">
    <property type="protein sequence ID" value="MBJ8341605.1"/>
    <property type="molecule type" value="Genomic_DNA"/>
</dbReference>
<dbReference type="AlphaFoldDB" id="A0A934NUN3"/>
<dbReference type="RefSeq" id="WP_199706665.1">
    <property type="nucleotide sequence ID" value="NZ_JAEMNV010000008.1"/>
</dbReference>
<keyword evidence="2 4" id="KW-0732">Signal</keyword>
<name>A0A934NUN3_9NOCA</name>
<reference evidence="6" key="1">
    <citation type="submission" date="2020-12" db="EMBL/GenBank/DDBJ databases">
        <title>Antrihabitans popcorni sp. nov. and Antrihabitans auranticaus sp. nov., isolated from a larva cave.</title>
        <authorList>
            <person name="Lee S.D."/>
            <person name="Kim I.S."/>
        </authorList>
    </citation>
    <scope>NUCLEOTIDE SEQUENCE</scope>
    <source>
        <strain evidence="6">YC3-6</strain>
    </source>
</reference>
<proteinExistence type="inferred from homology"/>
<keyword evidence="7" id="KW-1185">Reference proteome</keyword>
<feature type="chain" id="PRO_5038635966" evidence="4">
    <location>
        <begin position="22"/>
        <end position="411"/>
    </location>
</feature>
<protein>
    <submittedName>
        <fullName evidence="6">Branched-chain amino acid ABC transporter substrate-binding protein</fullName>
    </submittedName>
</protein>
<sequence length="411" mass="42076">MHRRTARGALVIGVAAALALAGCSDKSSDSGSTDSSGTSGSSSASGLTIKPQVLLDSEGKEVESSSASEAADPAGDGKATCSNAVLAMAGALTGANAALGQNILMGAKLALDEHNKANPECQVEIKQFDTEGDPQKATQVAGPITSDASIIGLLGPAFSGETNATGAQFNQAGLPFLTASATNPSLTEKGWTTFFRGLGNDNSQGAVVAKYLTGQLGAKKVCVIQDDTDYGVGLAKVVTESLGEAADAACSASVKSGQKDFSATVSQIKGEEPDAIWYSGYYAEAAPFVTQLREGGVTATFSSGDGTNDPEFVKQAGEAAKDAILTCPCVPGPEDFVTKYNALNGQDPGVYSVEGYDLTTIMLKAIDSGVKDRAGMLAFVKAYDGQGVGKRYQWNDKGELANALIEIYKVG</sequence>
<feature type="compositionally biased region" description="Low complexity" evidence="3">
    <location>
        <begin position="64"/>
        <end position="74"/>
    </location>
</feature>
<gene>
    <name evidence="6" type="ORF">JGU71_22210</name>
</gene>
<dbReference type="Gene3D" id="3.40.50.2300">
    <property type="match status" value="2"/>
</dbReference>
<dbReference type="PANTHER" id="PTHR47151">
    <property type="entry name" value="LEU/ILE/VAL-BINDING ABC TRANSPORTER SUBUNIT"/>
    <property type="match status" value="1"/>
</dbReference>
<dbReference type="CDD" id="cd06342">
    <property type="entry name" value="PBP1_ABC_LIVBP-like"/>
    <property type="match status" value="1"/>
</dbReference>